<protein>
    <submittedName>
        <fullName evidence="7">FAD-dependent oxidoreductase</fullName>
    </submittedName>
</protein>
<accession>A0ABW3Y661</accession>
<feature type="domain" description="FAD-dependent oxidoreductase 2 FAD-binding" evidence="6">
    <location>
        <begin position="7"/>
        <end position="451"/>
    </location>
</feature>
<dbReference type="InterPro" id="IPR027477">
    <property type="entry name" value="Succ_DH/fumarate_Rdtase_cat_sf"/>
</dbReference>
<dbReference type="Gene3D" id="3.90.700.10">
    <property type="entry name" value="Succinate dehydrogenase/fumarate reductase flavoprotein, catalytic domain"/>
    <property type="match status" value="1"/>
</dbReference>
<keyword evidence="4" id="KW-0560">Oxidoreductase</keyword>
<reference evidence="8" key="1">
    <citation type="journal article" date="2019" name="Int. J. Syst. Evol. Microbiol.">
        <title>The Global Catalogue of Microorganisms (GCM) 10K type strain sequencing project: providing services to taxonomists for standard genome sequencing and annotation.</title>
        <authorList>
            <consortium name="The Broad Institute Genomics Platform"/>
            <consortium name="The Broad Institute Genome Sequencing Center for Infectious Disease"/>
            <person name="Wu L."/>
            <person name="Ma J."/>
        </authorList>
    </citation>
    <scope>NUCLEOTIDE SEQUENCE [LARGE SCALE GENOMIC DNA]</scope>
    <source>
        <strain evidence="8">JCM 31037</strain>
    </source>
</reference>
<dbReference type="Gene3D" id="3.50.50.60">
    <property type="entry name" value="FAD/NAD(P)-binding domain"/>
    <property type="match status" value="1"/>
</dbReference>
<dbReference type="PANTHER" id="PTHR43400:SF10">
    <property type="entry name" value="3-OXOSTEROID 1-DEHYDROGENASE"/>
    <property type="match status" value="1"/>
</dbReference>
<dbReference type="Proteomes" id="UP001597260">
    <property type="component" value="Unassembled WGS sequence"/>
</dbReference>
<dbReference type="RefSeq" id="WP_377565907.1">
    <property type="nucleotide sequence ID" value="NZ_JBHTMP010000001.1"/>
</dbReference>
<dbReference type="PANTHER" id="PTHR43400">
    <property type="entry name" value="FUMARATE REDUCTASE"/>
    <property type="match status" value="1"/>
</dbReference>
<evidence type="ECO:0000259" key="6">
    <source>
        <dbReference type="Pfam" id="PF00890"/>
    </source>
</evidence>
<evidence type="ECO:0000313" key="7">
    <source>
        <dbReference type="EMBL" id="MFD1319714.1"/>
    </source>
</evidence>
<dbReference type="Pfam" id="PF00890">
    <property type="entry name" value="FAD_binding_2"/>
    <property type="match status" value="1"/>
</dbReference>
<organism evidence="7 8">
    <name type="scientific">Micromonospora sonneratiae</name>
    <dbReference type="NCBI Taxonomy" id="1184706"/>
    <lineage>
        <taxon>Bacteria</taxon>
        <taxon>Bacillati</taxon>
        <taxon>Actinomycetota</taxon>
        <taxon>Actinomycetes</taxon>
        <taxon>Micromonosporales</taxon>
        <taxon>Micromonosporaceae</taxon>
        <taxon>Micromonospora</taxon>
    </lineage>
</organism>
<proteinExistence type="predicted"/>
<dbReference type="InterPro" id="IPR036188">
    <property type="entry name" value="FAD/NAD-bd_sf"/>
</dbReference>
<comment type="cofactor">
    <cofactor evidence="1">
        <name>FAD</name>
        <dbReference type="ChEBI" id="CHEBI:57692"/>
    </cofactor>
</comment>
<gene>
    <name evidence="7" type="ORF">ACFQ4H_01285</name>
</gene>
<dbReference type="InterPro" id="IPR003953">
    <property type="entry name" value="FAD-dep_OxRdtase_2_FAD-bd"/>
</dbReference>
<dbReference type="PROSITE" id="PS51257">
    <property type="entry name" value="PROKAR_LIPOPROTEIN"/>
    <property type="match status" value="1"/>
</dbReference>
<keyword evidence="3" id="KW-0274">FAD</keyword>
<feature type="region of interest" description="Disordered" evidence="5">
    <location>
        <begin position="475"/>
        <end position="497"/>
    </location>
</feature>
<dbReference type="SUPFAM" id="SSF56425">
    <property type="entry name" value="Succinate dehydrogenase/fumarate reductase flavoprotein, catalytic domain"/>
    <property type="match status" value="1"/>
</dbReference>
<sequence>MPDRSVDVVVVGAGAAGIACAVTAVENGARTLLLDKSDDVGGALHISAGHLSAAGTDRQAERGIDDDWARHRADIDRISRGTATGPLVDLAVRGAADTMRWLVDDGYVYAHSVPRIVSSHEAYSRPRTYYGPGGGQAVLRVLRHKLDRALAGGLLELSLGSYVPRLLLDPAGAVVGVQVRAGDRQYRVLAARVVLATGGYGANPALLADLESPALRTSAWHTATGDGLTMAVAVGADVAGRGTWIPTFGGLPADPDDGGRAAWPARPVLTADRVPWEIYVDRRGRRFMAEDEPSIDAKERVLTGVEGMTFWQVLDARAVRASQPVVGGWTPGELAERANRHPGVHAADTLAGLARLAGIEPDGLIAQVREYNAAVAQGHDPVFGRRSLPAPVREPPFYALENHGTTLVTFAGIAVDVDLAVVDGTGRGLPGLYAVGEVLGAAATCGNSFCGGMLLTPALTLGRLLGARLAQTVPGLRNNPQTEARNAMQARGSPGDD</sequence>
<keyword evidence="8" id="KW-1185">Reference proteome</keyword>
<evidence type="ECO:0000256" key="1">
    <source>
        <dbReference type="ARBA" id="ARBA00001974"/>
    </source>
</evidence>
<evidence type="ECO:0000256" key="3">
    <source>
        <dbReference type="ARBA" id="ARBA00022827"/>
    </source>
</evidence>
<evidence type="ECO:0000256" key="5">
    <source>
        <dbReference type="SAM" id="MobiDB-lite"/>
    </source>
</evidence>
<name>A0ABW3Y661_9ACTN</name>
<comment type="caution">
    <text evidence="7">The sequence shown here is derived from an EMBL/GenBank/DDBJ whole genome shotgun (WGS) entry which is preliminary data.</text>
</comment>
<dbReference type="PRINTS" id="PR00368">
    <property type="entry name" value="FADPNR"/>
</dbReference>
<dbReference type="EMBL" id="JBHTMP010000001">
    <property type="protein sequence ID" value="MFD1319714.1"/>
    <property type="molecule type" value="Genomic_DNA"/>
</dbReference>
<evidence type="ECO:0000256" key="2">
    <source>
        <dbReference type="ARBA" id="ARBA00022630"/>
    </source>
</evidence>
<keyword evidence="2" id="KW-0285">Flavoprotein</keyword>
<evidence type="ECO:0000313" key="8">
    <source>
        <dbReference type="Proteomes" id="UP001597260"/>
    </source>
</evidence>
<dbReference type="InterPro" id="IPR050315">
    <property type="entry name" value="FAD-oxidoreductase_2"/>
</dbReference>
<evidence type="ECO:0000256" key="4">
    <source>
        <dbReference type="ARBA" id="ARBA00023002"/>
    </source>
</evidence>
<dbReference type="SUPFAM" id="SSF51905">
    <property type="entry name" value="FAD/NAD(P)-binding domain"/>
    <property type="match status" value="1"/>
</dbReference>